<gene>
    <name evidence="3" type="ORF">ACHHYP_12414</name>
</gene>
<evidence type="ECO:0000256" key="1">
    <source>
        <dbReference type="SAM" id="MobiDB-lite"/>
    </source>
</evidence>
<keyword evidence="2" id="KW-1133">Transmembrane helix</keyword>
<feature type="region of interest" description="Disordered" evidence="1">
    <location>
        <begin position="1"/>
        <end position="62"/>
    </location>
</feature>
<dbReference type="EMBL" id="JNBR01001827">
    <property type="protein sequence ID" value="OQR85048.1"/>
    <property type="molecule type" value="Genomic_DNA"/>
</dbReference>
<keyword evidence="2" id="KW-0472">Membrane</keyword>
<reference evidence="3 4" key="1">
    <citation type="journal article" date="2014" name="Genome Biol. Evol.">
        <title>The secreted proteins of Achlya hypogyna and Thraustotheca clavata identify the ancestral oomycete secretome and reveal gene acquisitions by horizontal gene transfer.</title>
        <authorList>
            <person name="Misner I."/>
            <person name="Blouin N."/>
            <person name="Leonard G."/>
            <person name="Richards T.A."/>
            <person name="Lane C.E."/>
        </authorList>
    </citation>
    <scope>NUCLEOTIDE SEQUENCE [LARGE SCALE GENOMIC DNA]</scope>
    <source>
        <strain evidence="3 4">ATCC 48635</strain>
    </source>
</reference>
<dbReference type="AlphaFoldDB" id="A0A1V9YH68"/>
<protein>
    <recommendedName>
        <fullName evidence="5">Transmembrane protein</fullName>
    </recommendedName>
</protein>
<keyword evidence="4" id="KW-1185">Reference proteome</keyword>
<keyword evidence="2" id="KW-0812">Transmembrane</keyword>
<feature type="compositionally biased region" description="Pro residues" evidence="1">
    <location>
        <begin position="43"/>
        <end position="62"/>
    </location>
</feature>
<name>A0A1V9YH68_ACHHY</name>
<sequence>MTASQQMLPQPKRMESYGTISVGQRKPSPMRLPKPPRSEPKPPKTPSPPPASIYRSPIPPRPLVRKKSSVEFSVSIEMKELESSHRECRRLSQVEKEELYKVRPDLDIEPPRSIQVLDKDRLENQRRFVISMFASFACMLLLMVFYAIVAMKKPPAP</sequence>
<comment type="caution">
    <text evidence="3">The sequence shown here is derived from an EMBL/GenBank/DDBJ whole genome shotgun (WGS) entry which is preliminary data.</text>
</comment>
<dbReference type="OrthoDB" id="77109at2759"/>
<dbReference type="Proteomes" id="UP000243579">
    <property type="component" value="Unassembled WGS sequence"/>
</dbReference>
<accession>A0A1V9YH68</accession>
<evidence type="ECO:0000256" key="2">
    <source>
        <dbReference type="SAM" id="Phobius"/>
    </source>
</evidence>
<organism evidence="3 4">
    <name type="scientific">Achlya hypogyna</name>
    <name type="common">Oomycete</name>
    <name type="synonym">Protoachlya hypogyna</name>
    <dbReference type="NCBI Taxonomy" id="1202772"/>
    <lineage>
        <taxon>Eukaryota</taxon>
        <taxon>Sar</taxon>
        <taxon>Stramenopiles</taxon>
        <taxon>Oomycota</taxon>
        <taxon>Saprolegniomycetes</taxon>
        <taxon>Saprolegniales</taxon>
        <taxon>Achlyaceae</taxon>
        <taxon>Achlya</taxon>
    </lineage>
</organism>
<evidence type="ECO:0008006" key="5">
    <source>
        <dbReference type="Google" id="ProtNLM"/>
    </source>
</evidence>
<feature type="transmembrane region" description="Helical" evidence="2">
    <location>
        <begin position="128"/>
        <end position="149"/>
    </location>
</feature>
<evidence type="ECO:0000313" key="3">
    <source>
        <dbReference type="EMBL" id="OQR85048.1"/>
    </source>
</evidence>
<evidence type="ECO:0000313" key="4">
    <source>
        <dbReference type="Proteomes" id="UP000243579"/>
    </source>
</evidence>
<proteinExistence type="predicted"/>